<organism evidence="2 3">
    <name type="scientific">Hibiscus sabdariffa</name>
    <name type="common">roselle</name>
    <dbReference type="NCBI Taxonomy" id="183260"/>
    <lineage>
        <taxon>Eukaryota</taxon>
        <taxon>Viridiplantae</taxon>
        <taxon>Streptophyta</taxon>
        <taxon>Embryophyta</taxon>
        <taxon>Tracheophyta</taxon>
        <taxon>Spermatophyta</taxon>
        <taxon>Magnoliopsida</taxon>
        <taxon>eudicotyledons</taxon>
        <taxon>Gunneridae</taxon>
        <taxon>Pentapetalae</taxon>
        <taxon>rosids</taxon>
        <taxon>malvids</taxon>
        <taxon>Malvales</taxon>
        <taxon>Malvaceae</taxon>
        <taxon>Malvoideae</taxon>
        <taxon>Hibiscus</taxon>
    </lineage>
</organism>
<evidence type="ECO:0000256" key="1">
    <source>
        <dbReference type="SAM" id="MobiDB-lite"/>
    </source>
</evidence>
<dbReference type="InterPro" id="IPR040286">
    <property type="entry name" value="At3g25440-like"/>
</dbReference>
<dbReference type="EMBL" id="JBBPBM010000010">
    <property type="protein sequence ID" value="KAK8565126.1"/>
    <property type="molecule type" value="Genomic_DNA"/>
</dbReference>
<sequence>MTLDHSEGGGSTGDACSGKPKTKRKKLKGKRVVVRWLKFFRWQKKKDYERMTVEEKILYKLRKAMDKSKYMDGLRDVRKYVRKLEQDLELLQAQATNNTNPMQHVPNTDNLYGFWEGFKHAT</sequence>
<dbReference type="PANTHER" id="PTHR31426:SF5">
    <property type="entry name" value="OS04G0492900 PROTEIN"/>
    <property type="match status" value="1"/>
</dbReference>
<name>A0ABR2EWY9_9ROSI</name>
<dbReference type="Proteomes" id="UP001472677">
    <property type="component" value="Unassembled WGS sequence"/>
</dbReference>
<evidence type="ECO:0000313" key="2">
    <source>
        <dbReference type="EMBL" id="KAK8565126.1"/>
    </source>
</evidence>
<protein>
    <submittedName>
        <fullName evidence="2">Uncharacterized protein</fullName>
    </submittedName>
</protein>
<gene>
    <name evidence="2" type="ORF">V6N12_058701</name>
</gene>
<comment type="caution">
    <text evidence="2">The sequence shown here is derived from an EMBL/GenBank/DDBJ whole genome shotgun (WGS) entry which is preliminary data.</text>
</comment>
<proteinExistence type="predicted"/>
<feature type="region of interest" description="Disordered" evidence="1">
    <location>
        <begin position="1"/>
        <end position="28"/>
    </location>
</feature>
<accession>A0ABR2EWY9</accession>
<evidence type="ECO:0000313" key="3">
    <source>
        <dbReference type="Proteomes" id="UP001472677"/>
    </source>
</evidence>
<dbReference type="PANTHER" id="PTHR31426">
    <property type="entry name" value="GROUP II INTRON SPLICING FACTOR CRS1-LIKE"/>
    <property type="match status" value="1"/>
</dbReference>
<reference evidence="2 3" key="1">
    <citation type="journal article" date="2024" name="G3 (Bethesda)">
        <title>Genome assembly of Hibiscus sabdariffa L. provides insights into metabolisms of medicinal natural products.</title>
        <authorList>
            <person name="Kim T."/>
        </authorList>
    </citation>
    <scope>NUCLEOTIDE SEQUENCE [LARGE SCALE GENOMIC DNA]</scope>
    <source>
        <strain evidence="2">TK-2024</strain>
        <tissue evidence="2">Old leaves</tissue>
    </source>
</reference>
<keyword evidence="3" id="KW-1185">Reference proteome</keyword>